<dbReference type="PATRIC" id="fig|44574.3.peg.1251"/>
<dbReference type="Proteomes" id="UP000034156">
    <property type="component" value="Chromosome"/>
</dbReference>
<sequence>MDEISQFAIQAQRNLQNALGDALFDGINGRFGDMVDGFAQAIQQMLVQALAADIWGALFNKPTGNMASLFSSFGLSGSTATGSGSSGIGLADIANFGSNAMSLASFGSNAGTLFGSFSAGMTGGAQAASFIAAESATMGAGMAAQAGVMAGEFAATLAPIMASFAEIAAPVAALAAGFMGGTMIGGDKKLFGMNSMITSAVGTALLGPIGGILGGTLNALFGRGPLRQKETLIDAMVGAEGVENGAIRTNFKAKGGTFVSDKRDFVSVDMVTNEFSTDNNKLSSYEESLTETSKAITKVINETTASVSKSLYTVADSLHISKQPLDDFSTQIQVASESGKQLTEEQISAELIRITDEMVNALVPGIAEFSRKGEDALQTLSRLGTEFVSLESAASLLSGSTNAATEAVGGMSFDHRSQLVQQVGGIDKLNQQISFFSENFMSQQEVNATSLELLNRGLGKLGLSADMTKEQYAGLIRSVTEVGGVSVETASKLLELAPAFLNVKNAADQLKASVNQNLLSLAGNLAPDEVLGIKYSMMSDALSQFGISADISREQLIEYVREFVSSGGLLTAAAQSVMNAVGITLDYLNSVDLKKANDNQNLLSLAGMFAPEEVTGIKRIMANDALSQFGLSVDMGREAITEALRECVNAGGVLTDEMMRAAGITADFFNSIDQDSLNAVNKAYANLQRSVDAERTRLTNEYNTALDGINTQIESVTDSISKLKSLSDAFKNTINAIRPMERSEAKAQIEAALTTARAGGGLPNLDDISQALDVLKQQSTSGFTTSFDFAFEQAKTASMLGELGALTDDQLSTEERSLNALKESKKSLEDGFKSEMTRLDKILEDAKTQIDILNGIETNTKTIADALQNFQAAINTANASGSGSAGSGGGGGFSSFSFSGSGIKTKASDAEIKAFVDANINDPLKIYNKALELGYSSGDISKATGYSIGEINATTDALGVPRLSEAVTPSISATPTYGISDQLVSDFYQANKNDLLKVAKTAQQFDVNIEQLSRSIGVSIADINKFYDDNGLKRLDSRGYSDGGFTGSGGKFKPAGIVHAGEYVFSQEAVRNIGVGALDSLHESAKRGEPEGYATGGLVGTSKQLMVSNVINAMNRFADSSTERHALSDASIIHEHSDLRNKQEFIKEFEKEQKSISKIEETANALNVLNDTRSTSHIDNVINAKHIFENRAVSSETRRDLLSRANITSETNKNDLLSSVGKKLTDASFVSSKSNISNARSVSDITNLSNTALDSIEERAYKSVASITDRDTRNILNALSISDKSQTLDQIKRISSIDENIRSVVDIRDIESTASTLNAQNDIKSISDINNGHL</sequence>
<reference evidence="2 4" key="3">
    <citation type="submission" date="2019-07" db="EMBL/GenBank/DDBJ databases">
        <title>Active sludge and wastewater microbial communities from Klosterneuburg, Austria.</title>
        <authorList>
            <person name="Wagner M."/>
        </authorList>
    </citation>
    <scope>NUCLEOTIDE SEQUENCE [LARGE SCALE GENOMIC DNA]</scope>
    <source>
        <strain evidence="2 4">Nm2</strain>
    </source>
</reference>
<evidence type="ECO:0000313" key="1">
    <source>
        <dbReference type="EMBL" id="AKH37339.1"/>
    </source>
</evidence>
<evidence type="ECO:0000313" key="4">
    <source>
        <dbReference type="Proteomes" id="UP000324176"/>
    </source>
</evidence>
<name>A0A0F7KEV1_9PROT</name>
<organism evidence="1 3">
    <name type="scientific">Nitrosomonas communis</name>
    <dbReference type="NCBI Taxonomy" id="44574"/>
    <lineage>
        <taxon>Bacteria</taxon>
        <taxon>Pseudomonadati</taxon>
        <taxon>Pseudomonadota</taxon>
        <taxon>Betaproteobacteria</taxon>
        <taxon>Nitrosomonadales</taxon>
        <taxon>Nitrosomonadaceae</taxon>
        <taxon>Nitrosomonas</taxon>
    </lineage>
</organism>
<dbReference type="EMBL" id="CP011451">
    <property type="protein sequence ID" value="AKH37339.1"/>
    <property type="molecule type" value="Genomic_DNA"/>
</dbReference>
<keyword evidence="3" id="KW-1185">Reference proteome</keyword>
<dbReference type="EMBL" id="VNHT01000102">
    <property type="protein sequence ID" value="TYP72751.1"/>
    <property type="molecule type" value="Genomic_DNA"/>
</dbReference>
<reference evidence="1 3" key="2">
    <citation type="journal article" date="2016" name="Genome Announc.">
        <title>Genome Sequence of Nitrosomonas communis Strain Nm2, a Mesophilic Ammonia-Oxidizing Bacterium Isolated from Mediterranean Soil.</title>
        <authorList>
            <person name="Kozlowski J.A."/>
            <person name="Kits K.D."/>
            <person name="Stein L.Y."/>
        </authorList>
    </citation>
    <scope>NUCLEOTIDE SEQUENCE [LARGE SCALE GENOMIC DNA]</scope>
    <source>
        <strain evidence="1 3">Nm2</strain>
    </source>
</reference>
<proteinExistence type="predicted"/>
<accession>A0A0F7KEV1</accession>
<evidence type="ECO:0000313" key="2">
    <source>
        <dbReference type="EMBL" id="TYP72751.1"/>
    </source>
</evidence>
<dbReference type="KEGG" id="nco:AAW31_05195"/>
<evidence type="ECO:0000313" key="3">
    <source>
        <dbReference type="Proteomes" id="UP000034156"/>
    </source>
</evidence>
<protein>
    <submittedName>
        <fullName evidence="1">Uncharacterized protein</fullName>
    </submittedName>
</protein>
<reference evidence="3" key="1">
    <citation type="submission" date="2015-05" db="EMBL/GenBank/DDBJ databases">
        <title>Draft genome of Nitrosomonas communis strain Nm2.</title>
        <authorList>
            <person name="Kozlowski J.A."/>
            <person name="Kits K.D."/>
            <person name="Stein L.Y."/>
        </authorList>
    </citation>
    <scope>NUCLEOTIDE SEQUENCE [LARGE SCALE GENOMIC DNA]</scope>
    <source>
        <strain evidence="3">Nm2</strain>
    </source>
</reference>
<gene>
    <name evidence="1" type="ORF">AAW31_05195</name>
    <name evidence="2" type="ORF">BCL69_11022</name>
</gene>
<dbReference type="Proteomes" id="UP000324176">
    <property type="component" value="Unassembled WGS sequence"/>
</dbReference>